<name>A0AA38LAE3_TAXCH</name>
<dbReference type="PANTHER" id="PTHR11566:SF21">
    <property type="entry name" value="DYNAMIN RELATED PROTEIN 1, ISOFORM A"/>
    <property type="match status" value="1"/>
</dbReference>
<dbReference type="InterPro" id="IPR022812">
    <property type="entry name" value="Dynamin"/>
</dbReference>
<dbReference type="GO" id="GO:0005874">
    <property type="term" value="C:microtubule"/>
    <property type="evidence" value="ECO:0007669"/>
    <property type="project" value="TreeGrafter"/>
</dbReference>
<keyword evidence="3" id="KW-1185">Reference proteome</keyword>
<dbReference type="GO" id="GO:0008017">
    <property type="term" value="F:microtubule binding"/>
    <property type="evidence" value="ECO:0007669"/>
    <property type="project" value="TreeGrafter"/>
</dbReference>
<dbReference type="PANTHER" id="PTHR11566">
    <property type="entry name" value="DYNAMIN"/>
    <property type="match status" value="1"/>
</dbReference>
<evidence type="ECO:0000313" key="3">
    <source>
        <dbReference type="Proteomes" id="UP000824469"/>
    </source>
</evidence>
<dbReference type="InterPro" id="IPR030381">
    <property type="entry name" value="G_DYNAMIN_dom"/>
</dbReference>
<evidence type="ECO:0000313" key="2">
    <source>
        <dbReference type="EMBL" id="KAH9317838.1"/>
    </source>
</evidence>
<feature type="non-terminal residue" evidence="2">
    <location>
        <position position="233"/>
    </location>
</feature>
<dbReference type="Proteomes" id="UP000824469">
    <property type="component" value="Unassembled WGS sequence"/>
</dbReference>
<reference evidence="2 3" key="1">
    <citation type="journal article" date="2021" name="Nat. Plants">
        <title>The Taxus genome provides insights into paclitaxel biosynthesis.</title>
        <authorList>
            <person name="Xiong X."/>
            <person name="Gou J."/>
            <person name="Liao Q."/>
            <person name="Li Y."/>
            <person name="Zhou Q."/>
            <person name="Bi G."/>
            <person name="Li C."/>
            <person name="Du R."/>
            <person name="Wang X."/>
            <person name="Sun T."/>
            <person name="Guo L."/>
            <person name="Liang H."/>
            <person name="Lu P."/>
            <person name="Wu Y."/>
            <person name="Zhang Z."/>
            <person name="Ro D.K."/>
            <person name="Shang Y."/>
            <person name="Huang S."/>
            <person name="Yan J."/>
        </authorList>
    </citation>
    <scope>NUCLEOTIDE SEQUENCE [LARGE SCALE GENOMIC DNA]</scope>
    <source>
        <strain evidence="2">Ta-2019</strain>
    </source>
</reference>
<dbReference type="GO" id="GO:0005525">
    <property type="term" value="F:GTP binding"/>
    <property type="evidence" value="ECO:0007669"/>
    <property type="project" value="InterPro"/>
</dbReference>
<dbReference type="InterPro" id="IPR027417">
    <property type="entry name" value="P-loop_NTPase"/>
</dbReference>
<dbReference type="InterPro" id="IPR045063">
    <property type="entry name" value="Dynamin_N"/>
</dbReference>
<feature type="domain" description="Dynamin-type G" evidence="1">
    <location>
        <begin position="1"/>
        <end position="135"/>
    </location>
</feature>
<dbReference type="GO" id="GO:0005737">
    <property type="term" value="C:cytoplasm"/>
    <property type="evidence" value="ECO:0007669"/>
    <property type="project" value="TreeGrafter"/>
</dbReference>
<accession>A0AA38LAE3</accession>
<dbReference type="GO" id="GO:0016020">
    <property type="term" value="C:membrane"/>
    <property type="evidence" value="ECO:0007669"/>
    <property type="project" value="TreeGrafter"/>
</dbReference>
<dbReference type="Gene3D" id="1.20.120.1240">
    <property type="entry name" value="Dynamin, middle domain"/>
    <property type="match status" value="1"/>
</dbReference>
<dbReference type="PROSITE" id="PS51718">
    <property type="entry name" value="G_DYNAMIN_2"/>
    <property type="match status" value="1"/>
</dbReference>
<dbReference type="PRINTS" id="PR00195">
    <property type="entry name" value="DYNAMIN"/>
</dbReference>
<protein>
    <recommendedName>
        <fullName evidence="1">Dynamin-type G domain-containing protein</fullName>
    </recommendedName>
</protein>
<sequence length="233" mass="25912">MSYIKHETCIILVVSPANADLTNFDALQMARVADADGHRTIGVITKLDIMDRGTDATNFLLGNVIPLHLGYVGIVNRSQVDINGNKKIQDALSYEEKFFRSRPVYHRLADRCGIPQLAKKLNYILVQHVAFHNWHSTYGKITESKAGQGALLVNILTKYSEAFTSVVEGKNEDMSTAELSGGARIHYIFQSIFVKSLELVDPCDDLTDDDIRTAIQNATGPKNALFVQEIPFK</sequence>
<organism evidence="2 3">
    <name type="scientific">Taxus chinensis</name>
    <name type="common">Chinese yew</name>
    <name type="synonym">Taxus wallichiana var. chinensis</name>
    <dbReference type="NCBI Taxonomy" id="29808"/>
    <lineage>
        <taxon>Eukaryota</taxon>
        <taxon>Viridiplantae</taxon>
        <taxon>Streptophyta</taxon>
        <taxon>Embryophyta</taxon>
        <taxon>Tracheophyta</taxon>
        <taxon>Spermatophyta</taxon>
        <taxon>Pinopsida</taxon>
        <taxon>Pinidae</taxon>
        <taxon>Conifers II</taxon>
        <taxon>Cupressales</taxon>
        <taxon>Taxaceae</taxon>
        <taxon>Taxus</taxon>
    </lineage>
</organism>
<comment type="caution">
    <text evidence="2">The sequence shown here is derived from an EMBL/GenBank/DDBJ whole genome shotgun (WGS) entry which is preliminary data.</text>
</comment>
<dbReference type="EMBL" id="JAHRHJ020000004">
    <property type="protein sequence ID" value="KAH9317838.1"/>
    <property type="molecule type" value="Genomic_DNA"/>
</dbReference>
<dbReference type="AlphaFoldDB" id="A0AA38LAE3"/>
<proteinExistence type="predicted"/>
<evidence type="ECO:0000259" key="1">
    <source>
        <dbReference type="PROSITE" id="PS51718"/>
    </source>
</evidence>
<dbReference type="SUPFAM" id="SSF52540">
    <property type="entry name" value="P-loop containing nucleoside triphosphate hydrolases"/>
    <property type="match status" value="1"/>
</dbReference>
<dbReference type="Pfam" id="PF00350">
    <property type="entry name" value="Dynamin_N"/>
    <property type="match status" value="1"/>
</dbReference>
<dbReference type="InterPro" id="IPR000375">
    <property type="entry name" value="Dynamin_stalk"/>
</dbReference>
<dbReference type="GO" id="GO:0003924">
    <property type="term" value="F:GTPase activity"/>
    <property type="evidence" value="ECO:0007669"/>
    <property type="project" value="TreeGrafter"/>
</dbReference>
<dbReference type="Pfam" id="PF01031">
    <property type="entry name" value="Dynamin_M"/>
    <property type="match status" value="2"/>
</dbReference>
<gene>
    <name evidence="2" type="ORF">KI387_019607</name>
</gene>
<dbReference type="Gene3D" id="3.40.50.300">
    <property type="entry name" value="P-loop containing nucleotide triphosphate hydrolases"/>
    <property type="match status" value="1"/>
</dbReference>